<comment type="subcellular location">
    <subcellularLocation>
        <location evidence="1">Cell membrane</location>
        <topology evidence="1">Peripheral membrane protein</topology>
    </subcellularLocation>
</comment>
<evidence type="ECO:0000256" key="7">
    <source>
        <dbReference type="ARBA" id="ARBA00022840"/>
    </source>
</evidence>
<keyword evidence="4" id="KW-0762">Sugar transport</keyword>
<evidence type="ECO:0000256" key="6">
    <source>
        <dbReference type="ARBA" id="ARBA00022741"/>
    </source>
</evidence>
<dbReference type="InterPro" id="IPR027417">
    <property type="entry name" value="P-loop_NTPase"/>
</dbReference>
<dbReference type="KEGG" id="ssm:Spirs_3623"/>
<dbReference type="HOGENOM" id="CLU_000604_92_3_12"/>
<dbReference type="SUPFAM" id="SSF52540">
    <property type="entry name" value="P-loop containing nucleoside triphosphate hydrolases"/>
    <property type="match status" value="2"/>
</dbReference>
<accession>E1R7K4</accession>
<dbReference type="InterPro" id="IPR003593">
    <property type="entry name" value="AAA+_ATPase"/>
</dbReference>
<dbReference type="eggNOG" id="COG1129">
    <property type="taxonomic scope" value="Bacteria"/>
</dbReference>
<name>E1R7K4_SEDSS</name>
<feature type="domain" description="ABC transporter" evidence="10">
    <location>
        <begin position="7"/>
        <end position="244"/>
    </location>
</feature>
<dbReference type="CDD" id="cd03215">
    <property type="entry name" value="ABC_Carb_Monos_II"/>
    <property type="match status" value="1"/>
</dbReference>
<dbReference type="FunFam" id="3.40.50.300:FF:000127">
    <property type="entry name" value="Ribose import ATP-binding protein RbsA"/>
    <property type="match status" value="1"/>
</dbReference>
<sequence length="507" mass="56708">MDNRSFLVFERIVKGFSGVVVLNQVSFRVNRGEVHAIVGENGAGKSTLMKILAGVYPYGEYSGSVMFKGVEQHNRDTKQAEQAGISIIYQELELIPNMTVCENIFLGNEPETHGVIDYNCMRNESIKILQQLKSSISPDIPVEMLSVGQQQIVAIAKAISKNVEVIIFDEPTSALPDSDALILFDIIRSLKNDGITCLYISHKINRVLEISDTITVLRDGKSIITAPRREFDEHLIIKHMVGRDLTEQYPRKEHFPSNIVMEVRDLSVFDPAISKVLVDHVSFTVKKGEILGFAGLMGAGRTELFMGLFGAYERYEISGTVFIHGQKINIHKPYDAIKKGIGLVVEDRKERGLVMCMDIIRNSTLANIPNMVSWFRQIDSNKEIRETETYAKKLSLKYSGLEQLVQNLSGGNQQKVVIAKSLMTKPDVLILDEPTRGIDVKAKHDIYEIMNDLIDQGVAIVMISSELSEVIGMADRILVMCEGRLTGELSYTEATQERIMQYATASI</sequence>
<dbReference type="GO" id="GO:0005886">
    <property type="term" value="C:plasma membrane"/>
    <property type="evidence" value="ECO:0007669"/>
    <property type="project" value="UniProtKB-SubCell"/>
</dbReference>
<keyword evidence="2" id="KW-0813">Transport</keyword>
<evidence type="ECO:0000256" key="1">
    <source>
        <dbReference type="ARBA" id="ARBA00004202"/>
    </source>
</evidence>
<dbReference type="PROSITE" id="PS00211">
    <property type="entry name" value="ABC_TRANSPORTER_1"/>
    <property type="match status" value="1"/>
</dbReference>
<dbReference type="OrthoDB" id="304830at2"/>
<dbReference type="Gene3D" id="3.40.50.300">
    <property type="entry name" value="P-loop containing nucleotide triphosphate hydrolases"/>
    <property type="match status" value="2"/>
</dbReference>
<keyword evidence="5" id="KW-0677">Repeat</keyword>
<evidence type="ECO:0000313" key="12">
    <source>
        <dbReference type="Proteomes" id="UP000002318"/>
    </source>
</evidence>
<evidence type="ECO:0000256" key="3">
    <source>
        <dbReference type="ARBA" id="ARBA00022475"/>
    </source>
</evidence>
<dbReference type="AlphaFoldDB" id="E1R7K4"/>
<evidence type="ECO:0000256" key="4">
    <source>
        <dbReference type="ARBA" id="ARBA00022597"/>
    </source>
</evidence>
<dbReference type="Proteomes" id="UP000002318">
    <property type="component" value="Chromosome"/>
</dbReference>
<keyword evidence="9" id="KW-0472">Membrane</keyword>
<evidence type="ECO:0000256" key="2">
    <source>
        <dbReference type="ARBA" id="ARBA00022448"/>
    </source>
</evidence>
<gene>
    <name evidence="11" type="ordered locus">Spirs_3623</name>
</gene>
<feature type="domain" description="ABC transporter" evidence="10">
    <location>
        <begin position="263"/>
        <end position="507"/>
    </location>
</feature>
<keyword evidence="8" id="KW-1278">Translocase</keyword>
<dbReference type="CDD" id="cd03216">
    <property type="entry name" value="ABC_Carb_Monos_I"/>
    <property type="match status" value="1"/>
</dbReference>
<dbReference type="STRING" id="573413.Spirs_3623"/>
<keyword evidence="6" id="KW-0547">Nucleotide-binding</keyword>
<proteinExistence type="predicted"/>
<dbReference type="InterPro" id="IPR050107">
    <property type="entry name" value="ABC_carbohydrate_import_ATPase"/>
</dbReference>
<evidence type="ECO:0000256" key="5">
    <source>
        <dbReference type="ARBA" id="ARBA00022737"/>
    </source>
</evidence>
<dbReference type="InterPro" id="IPR017871">
    <property type="entry name" value="ABC_transporter-like_CS"/>
</dbReference>
<dbReference type="SMART" id="SM00382">
    <property type="entry name" value="AAA"/>
    <property type="match status" value="2"/>
</dbReference>
<dbReference type="Pfam" id="PF00005">
    <property type="entry name" value="ABC_tran"/>
    <property type="match status" value="2"/>
</dbReference>
<dbReference type="PANTHER" id="PTHR43790:SF1">
    <property type="entry name" value="XYLOSE IMPORT ATP-BINDING PROTEIN XYLG"/>
    <property type="match status" value="1"/>
</dbReference>
<protein>
    <submittedName>
        <fullName evidence="11">ABC transporter related protein</fullName>
    </submittedName>
</protein>
<dbReference type="RefSeq" id="WP_013256168.1">
    <property type="nucleotide sequence ID" value="NC_014364.1"/>
</dbReference>
<dbReference type="InterPro" id="IPR003439">
    <property type="entry name" value="ABC_transporter-like_ATP-bd"/>
</dbReference>
<organism evidence="11 12">
    <name type="scientific">Sediminispirochaeta smaragdinae (strain DSM 11293 / JCM 15392 / SEBR 4228)</name>
    <name type="common">Spirochaeta smaragdinae</name>
    <dbReference type="NCBI Taxonomy" id="573413"/>
    <lineage>
        <taxon>Bacteria</taxon>
        <taxon>Pseudomonadati</taxon>
        <taxon>Spirochaetota</taxon>
        <taxon>Spirochaetia</taxon>
        <taxon>Spirochaetales</taxon>
        <taxon>Spirochaetaceae</taxon>
        <taxon>Sediminispirochaeta</taxon>
    </lineage>
</organism>
<reference evidence="11 12" key="1">
    <citation type="journal article" date="2010" name="Stand. Genomic Sci.">
        <title>Complete genome sequence of Spirochaeta smaragdinae type strain (SEBR 4228).</title>
        <authorList>
            <person name="Mavromatis K."/>
            <person name="Yasawong M."/>
            <person name="Chertkov O."/>
            <person name="Lapidus A."/>
            <person name="Lucas S."/>
            <person name="Nolan M."/>
            <person name="Del Rio T.G."/>
            <person name="Tice H."/>
            <person name="Cheng J.F."/>
            <person name="Pitluck S."/>
            <person name="Liolios K."/>
            <person name="Ivanova N."/>
            <person name="Tapia R."/>
            <person name="Han C."/>
            <person name="Bruce D."/>
            <person name="Goodwin L."/>
            <person name="Pati A."/>
            <person name="Chen A."/>
            <person name="Palaniappan K."/>
            <person name="Land M."/>
            <person name="Hauser L."/>
            <person name="Chang Y.J."/>
            <person name="Jeffries C.D."/>
            <person name="Detter J.C."/>
            <person name="Rohde M."/>
            <person name="Brambilla E."/>
            <person name="Spring S."/>
            <person name="Goker M."/>
            <person name="Sikorski J."/>
            <person name="Woyke T."/>
            <person name="Bristow J."/>
            <person name="Eisen J.A."/>
            <person name="Markowitz V."/>
            <person name="Hugenholtz P."/>
            <person name="Klenk H.P."/>
            <person name="Kyrpides N.C."/>
        </authorList>
    </citation>
    <scope>NUCLEOTIDE SEQUENCE [LARGE SCALE GENOMIC DNA]</scope>
    <source>
        <strain evidence="12">DSM 11293 / JCM 15392 / SEBR 4228</strain>
    </source>
</reference>
<evidence type="ECO:0000313" key="11">
    <source>
        <dbReference type="EMBL" id="ADK82709.1"/>
    </source>
</evidence>
<keyword evidence="7" id="KW-0067">ATP-binding</keyword>
<keyword evidence="3" id="KW-1003">Cell membrane</keyword>
<dbReference type="PANTHER" id="PTHR43790">
    <property type="entry name" value="CARBOHYDRATE TRANSPORT ATP-BINDING PROTEIN MG119-RELATED"/>
    <property type="match status" value="1"/>
</dbReference>
<dbReference type="PROSITE" id="PS50893">
    <property type="entry name" value="ABC_TRANSPORTER_2"/>
    <property type="match status" value="2"/>
</dbReference>
<keyword evidence="12" id="KW-1185">Reference proteome</keyword>
<dbReference type="GO" id="GO:0005524">
    <property type="term" value="F:ATP binding"/>
    <property type="evidence" value="ECO:0007669"/>
    <property type="project" value="UniProtKB-KW"/>
</dbReference>
<dbReference type="GO" id="GO:0016887">
    <property type="term" value="F:ATP hydrolysis activity"/>
    <property type="evidence" value="ECO:0007669"/>
    <property type="project" value="InterPro"/>
</dbReference>
<dbReference type="EMBL" id="CP002116">
    <property type="protein sequence ID" value="ADK82709.1"/>
    <property type="molecule type" value="Genomic_DNA"/>
</dbReference>
<evidence type="ECO:0000256" key="9">
    <source>
        <dbReference type="ARBA" id="ARBA00023136"/>
    </source>
</evidence>
<evidence type="ECO:0000256" key="8">
    <source>
        <dbReference type="ARBA" id="ARBA00022967"/>
    </source>
</evidence>
<evidence type="ECO:0000259" key="10">
    <source>
        <dbReference type="PROSITE" id="PS50893"/>
    </source>
</evidence>